<accession>K0WYC7</accession>
<dbReference type="STRING" id="742726.HMPREF9448_01472"/>
<dbReference type="InterPro" id="IPR027417">
    <property type="entry name" value="P-loop_NTPase"/>
</dbReference>
<sequence length="679" mass="78165">MEKFHDKMEENFVIDTGNKEFQDALSLIQYTSQSVFLTGKAGTGKSTFLKYVCEHTKKKYVVLAPTGVSAINVGGSTIHSFFKMPFRPMLPDDPDLSLAGGRIYELLKYNKKQRQLLREVELIIIDEISMVRADMIDFIDRVLRVYSGNMRFPFGGKQLLLVGDVYQLEPVVTSDMRDILSRFYSNFYFFSARVFREMSLVPIELQKVYRQQDERFVEVLDKIRNNTATREELDLLNSRYLPQYEPEKDNFSITLATRRDQVDYINENRLSGLPGKEYTFTGTIKGDFPEGSLPTSLELVVKTGAQVIFIKNDPERRWVNGTIGMISDITPDEKIEVVLESGEMYELERCVWENIKYTYNEKEKTIEESVLGTFLQFPIRLAWAITVHKSQGLTFNRVIVDFTGGAFAGGQTYVALSRCRSLEGIVLKRQITHRDIFVNPDIARFSKGFNDSVLIEQSLKLAQADRLYVEAVNAFDEGDFDKMLQSFFKAIHTRYDIEKPVIQRYIRKKLNVINQLRVKNRELQQALSDKNTVLRKYAHEYYLLGNECITKAKDVRAALANFDKALSLDPTLIDAWVRKGITLEDQGDEHGAMACYNEAVRLSPLSFKALYNRGKLRYKQGDYETALSDFAKAVKQKPLHATAHDRLGDTFIKLEMPDMAARHWAIAEELREKKQQNNK</sequence>
<evidence type="ECO:0000256" key="2">
    <source>
        <dbReference type="SAM" id="Coils"/>
    </source>
</evidence>
<dbReference type="FunFam" id="3.40.50.300:FF:001498">
    <property type="entry name" value="ATP-dependent DNA helicase"/>
    <property type="match status" value="1"/>
</dbReference>
<dbReference type="SMART" id="SM00028">
    <property type="entry name" value="TPR"/>
    <property type="match status" value="5"/>
</dbReference>
<dbReference type="InterPro" id="IPR051055">
    <property type="entry name" value="PIF1_helicase"/>
</dbReference>
<dbReference type="EMBL" id="ADLE01000009">
    <property type="protein sequence ID" value="EJZ64212.1"/>
    <property type="molecule type" value="Genomic_DNA"/>
</dbReference>
<feature type="domain" description="AAA+ ATPase" evidence="3">
    <location>
        <begin position="31"/>
        <end position="341"/>
    </location>
</feature>
<dbReference type="InterPro" id="IPR003593">
    <property type="entry name" value="AAA+_ATPase"/>
</dbReference>
<dbReference type="Proteomes" id="UP000006044">
    <property type="component" value="Unassembled WGS sequence"/>
</dbReference>
<dbReference type="AlphaFoldDB" id="K0WYC7"/>
<comment type="caution">
    <text evidence="4">The sequence shown here is derived from an EMBL/GenBank/DDBJ whole genome shotgun (WGS) entry which is preliminary data.</text>
</comment>
<dbReference type="HOGENOM" id="CLU_001613_6_0_10"/>
<dbReference type="RefSeq" id="WP_008861933.1">
    <property type="nucleotide sequence ID" value="NZ_JH815204.1"/>
</dbReference>
<dbReference type="GO" id="GO:0006281">
    <property type="term" value="P:DNA repair"/>
    <property type="evidence" value="ECO:0007669"/>
    <property type="project" value="InterPro"/>
</dbReference>
<evidence type="ECO:0000256" key="1">
    <source>
        <dbReference type="PROSITE-ProRule" id="PRU00339"/>
    </source>
</evidence>
<evidence type="ECO:0000313" key="5">
    <source>
        <dbReference type="Proteomes" id="UP000006044"/>
    </source>
</evidence>
<feature type="repeat" description="TPR" evidence="1">
    <location>
        <begin position="607"/>
        <end position="640"/>
    </location>
</feature>
<feature type="coiled-coil region" evidence="2">
    <location>
        <begin position="506"/>
        <end position="533"/>
    </location>
</feature>
<evidence type="ECO:0000313" key="4">
    <source>
        <dbReference type="EMBL" id="EJZ64212.1"/>
    </source>
</evidence>
<dbReference type="Gene3D" id="2.30.30.940">
    <property type="match status" value="1"/>
</dbReference>
<feature type="repeat" description="TPR" evidence="1">
    <location>
        <begin position="573"/>
        <end position="606"/>
    </location>
</feature>
<dbReference type="Pfam" id="PF05970">
    <property type="entry name" value="PIF1"/>
    <property type="match status" value="1"/>
</dbReference>
<dbReference type="PROSITE" id="PS50293">
    <property type="entry name" value="TPR_REGION"/>
    <property type="match status" value="1"/>
</dbReference>
<organism evidence="4 5">
    <name type="scientific">Barnesiella intestinihominis YIT 11860</name>
    <dbReference type="NCBI Taxonomy" id="742726"/>
    <lineage>
        <taxon>Bacteria</taxon>
        <taxon>Pseudomonadati</taxon>
        <taxon>Bacteroidota</taxon>
        <taxon>Bacteroidia</taxon>
        <taxon>Bacteroidales</taxon>
        <taxon>Barnesiellaceae</taxon>
        <taxon>Barnesiella</taxon>
    </lineage>
</organism>
<dbReference type="SMART" id="SM00382">
    <property type="entry name" value="AAA"/>
    <property type="match status" value="1"/>
</dbReference>
<dbReference type="PROSITE" id="PS50005">
    <property type="entry name" value="TPR"/>
    <property type="match status" value="2"/>
</dbReference>
<reference evidence="4 5" key="1">
    <citation type="submission" date="2012-08" db="EMBL/GenBank/DDBJ databases">
        <title>The Genome Sequence of Barnesiella intestinihominis YIT 11860.</title>
        <authorList>
            <consortium name="The Broad Institute Genome Sequencing Platform"/>
            <person name="Earl A."/>
            <person name="Ward D."/>
            <person name="Feldgarden M."/>
            <person name="Gevers D."/>
            <person name="Morotomi M."/>
            <person name="Walker B."/>
            <person name="Young S.K."/>
            <person name="Zeng Q."/>
            <person name="Gargeya S."/>
            <person name="Fitzgerald M."/>
            <person name="Haas B."/>
            <person name="Abouelleil A."/>
            <person name="Alvarado L."/>
            <person name="Arachchi H.M."/>
            <person name="Berlin A.M."/>
            <person name="Chapman S.B."/>
            <person name="Goldberg J."/>
            <person name="Griggs A."/>
            <person name="Gujja S."/>
            <person name="Hansen M."/>
            <person name="Howarth C."/>
            <person name="Imamovic A."/>
            <person name="Larimer J."/>
            <person name="McCowen C."/>
            <person name="Montmayeur A."/>
            <person name="Murphy C."/>
            <person name="Neiman D."/>
            <person name="Pearson M."/>
            <person name="Priest M."/>
            <person name="Roberts A."/>
            <person name="Saif S."/>
            <person name="Shea T."/>
            <person name="Sisk P."/>
            <person name="Sykes S."/>
            <person name="Wortman J."/>
            <person name="Nusbaum C."/>
            <person name="Birren B."/>
        </authorList>
    </citation>
    <scope>NUCLEOTIDE SEQUENCE [LARGE SCALE GENOMIC DNA]</scope>
    <source>
        <strain evidence="4 5">YIT 11860</strain>
    </source>
</reference>
<keyword evidence="5" id="KW-1185">Reference proteome</keyword>
<dbReference type="CDD" id="cd18809">
    <property type="entry name" value="SF1_C_RecD"/>
    <property type="match status" value="1"/>
</dbReference>
<dbReference type="InterPro" id="IPR010285">
    <property type="entry name" value="DNA_helicase_pif1-like_DEAD"/>
</dbReference>
<dbReference type="eggNOG" id="COG0457">
    <property type="taxonomic scope" value="Bacteria"/>
</dbReference>
<dbReference type="PATRIC" id="fig|742726.3.peg.1547"/>
<dbReference type="Pfam" id="PF13414">
    <property type="entry name" value="TPR_11"/>
    <property type="match status" value="1"/>
</dbReference>
<evidence type="ECO:0000259" key="3">
    <source>
        <dbReference type="SMART" id="SM00382"/>
    </source>
</evidence>
<dbReference type="GeneID" id="77848737"/>
<dbReference type="InterPro" id="IPR011990">
    <property type="entry name" value="TPR-like_helical_dom_sf"/>
</dbReference>
<dbReference type="Gene3D" id="1.25.40.10">
    <property type="entry name" value="Tetratricopeptide repeat domain"/>
    <property type="match status" value="2"/>
</dbReference>
<protein>
    <recommendedName>
        <fullName evidence="3">AAA+ ATPase domain-containing protein</fullName>
    </recommendedName>
</protein>
<dbReference type="Gene3D" id="3.40.50.300">
    <property type="entry name" value="P-loop containing nucleotide triphosphate hydrolases"/>
    <property type="match status" value="2"/>
</dbReference>
<dbReference type="SUPFAM" id="SSF48452">
    <property type="entry name" value="TPR-like"/>
    <property type="match status" value="1"/>
</dbReference>
<dbReference type="PANTHER" id="PTHR47642">
    <property type="entry name" value="ATP-DEPENDENT DNA HELICASE"/>
    <property type="match status" value="1"/>
</dbReference>
<dbReference type="eggNOG" id="COG0507">
    <property type="taxonomic scope" value="Bacteria"/>
</dbReference>
<gene>
    <name evidence="4" type="ORF">HMPREF9448_01472</name>
</gene>
<dbReference type="InterPro" id="IPR019734">
    <property type="entry name" value="TPR_rpt"/>
</dbReference>
<keyword evidence="2" id="KW-0175">Coiled coil</keyword>
<proteinExistence type="predicted"/>
<name>K0WYC7_9BACT</name>
<dbReference type="GO" id="GO:0000723">
    <property type="term" value="P:telomere maintenance"/>
    <property type="evidence" value="ECO:0007669"/>
    <property type="project" value="InterPro"/>
</dbReference>
<keyword evidence="1" id="KW-0802">TPR repeat</keyword>
<dbReference type="GO" id="GO:0003678">
    <property type="term" value="F:DNA helicase activity"/>
    <property type="evidence" value="ECO:0007669"/>
    <property type="project" value="InterPro"/>
</dbReference>
<dbReference type="SUPFAM" id="SSF52540">
    <property type="entry name" value="P-loop containing nucleoside triphosphate hydrolases"/>
    <property type="match status" value="2"/>
</dbReference>